<feature type="compositionally biased region" description="Polar residues" evidence="1">
    <location>
        <begin position="189"/>
        <end position="212"/>
    </location>
</feature>
<sequence>MPVEEEEEEEKKEEEEDELYIQEEEEEDEQELYREENPFNFDLHGTNFVLDRSELQIGPKSVYNITPRGTGGFGVPLSNPQDTPDGPQAPGVHVSHSAPDMGKEGRVDDLKPLNTNGSAHSLHISIHTPPVHPVPAYDPPLPTHTHKYPHTHAQTLQTHAQTHNSLHQTQSAPGLSPTPQIPPLPRPGSRSTIPPVTTAAHTPTRSVTNLGMTPTPTATPTGMINISEGGNMVMGTQIVIHSACGKHSDTTTTDTTTTTTTTDTTTTTNTALSTLLAEVREKLSTVYIRQTKTSFLPWLKGHQVIPMTEFYTASRIIAVDKQGRQTSRSVDLMDKLVNEEERFVEFVWVI</sequence>
<evidence type="ECO:0000313" key="3">
    <source>
        <dbReference type="Proteomes" id="UP000324222"/>
    </source>
</evidence>
<keyword evidence="3" id="KW-1185">Reference proteome</keyword>
<proteinExistence type="predicted"/>
<reference evidence="2 3" key="1">
    <citation type="submission" date="2019-05" db="EMBL/GenBank/DDBJ databases">
        <title>Another draft genome of Portunus trituberculatus and its Hox gene families provides insights of decapod evolution.</title>
        <authorList>
            <person name="Jeong J.-H."/>
            <person name="Song I."/>
            <person name="Kim S."/>
            <person name="Choi T."/>
            <person name="Kim D."/>
            <person name="Ryu S."/>
            <person name="Kim W."/>
        </authorList>
    </citation>
    <scope>NUCLEOTIDE SEQUENCE [LARGE SCALE GENOMIC DNA]</scope>
    <source>
        <tissue evidence="2">Muscle</tissue>
    </source>
</reference>
<comment type="caution">
    <text evidence="2">The sequence shown here is derived from an EMBL/GenBank/DDBJ whole genome shotgun (WGS) entry which is preliminary data.</text>
</comment>
<feature type="region of interest" description="Disordered" evidence="1">
    <location>
        <begin position="154"/>
        <end position="228"/>
    </location>
</feature>
<evidence type="ECO:0000313" key="2">
    <source>
        <dbReference type="EMBL" id="MPC72642.1"/>
    </source>
</evidence>
<dbReference type="OrthoDB" id="6353903at2759"/>
<protein>
    <submittedName>
        <fullName evidence="2">Uncharacterized protein</fullName>
    </submittedName>
</protein>
<feature type="compositionally biased region" description="Acidic residues" evidence="1">
    <location>
        <begin position="1"/>
        <end position="30"/>
    </location>
</feature>
<organism evidence="2 3">
    <name type="scientific">Portunus trituberculatus</name>
    <name type="common">Swimming crab</name>
    <name type="synonym">Neptunus trituberculatus</name>
    <dbReference type="NCBI Taxonomy" id="210409"/>
    <lineage>
        <taxon>Eukaryota</taxon>
        <taxon>Metazoa</taxon>
        <taxon>Ecdysozoa</taxon>
        <taxon>Arthropoda</taxon>
        <taxon>Crustacea</taxon>
        <taxon>Multicrustacea</taxon>
        <taxon>Malacostraca</taxon>
        <taxon>Eumalacostraca</taxon>
        <taxon>Eucarida</taxon>
        <taxon>Decapoda</taxon>
        <taxon>Pleocyemata</taxon>
        <taxon>Brachyura</taxon>
        <taxon>Eubrachyura</taxon>
        <taxon>Portunoidea</taxon>
        <taxon>Portunidae</taxon>
        <taxon>Portuninae</taxon>
        <taxon>Portunus</taxon>
    </lineage>
</organism>
<feature type="region of interest" description="Disordered" evidence="1">
    <location>
        <begin position="1"/>
        <end position="34"/>
    </location>
</feature>
<feature type="compositionally biased region" description="Polar residues" evidence="1">
    <location>
        <begin position="164"/>
        <end position="173"/>
    </location>
</feature>
<dbReference type="AlphaFoldDB" id="A0A5B7HMW5"/>
<dbReference type="Proteomes" id="UP000324222">
    <property type="component" value="Unassembled WGS sequence"/>
</dbReference>
<name>A0A5B7HMW5_PORTR</name>
<feature type="region of interest" description="Disordered" evidence="1">
    <location>
        <begin position="77"/>
        <end position="106"/>
    </location>
</feature>
<dbReference type="EMBL" id="VSRR010035108">
    <property type="protein sequence ID" value="MPC72642.1"/>
    <property type="molecule type" value="Genomic_DNA"/>
</dbReference>
<feature type="compositionally biased region" description="Low complexity" evidence="1">
    <location>
        <begin position="154"/>
        <end position="163"/>
    </location>
</feature>
<gene>
    <name evidence="2" type="ORF">E2C01_066954</name>
</gene>
<evidence type="ECO:0000256" key="1">
    <source>
        <dbReference type="SAM" id="MobiDB-lite"/>
    </source>
</evidence>
<accession>A0A5B7HMW5</accession>